<evidence type="ECO:0000313" key="2">
    <source>
        <dbReference type="Proteomes" id="UP000245263"/>
    </source>
</evidence>
<reference evidence="1 2" key="1">
    <citation type="submission" date="2021-08" db="EMBL/GenBank/DDBJ databases">
        <title>Complete genome sequence of Leptospira kobayashii strain E30.</title>
        <authorList>
            <person name="Nakao R."/>
            <person name="Nakamura S."/>
            <person name="Masuzawa T."/>
            <person name="Koizumi N."/>
        </authorList>
    </citation>
    <scope>NUCLEOTIDE SEQUENCE [LARGE SCALE GENOMIC DNA]</scope>
    <source>
        <strain evidence="1 2">E30</strain>
    </source>
</reference>
<dbReference type="EMBL" id="AP025028">
    <property type="protein sequence ID" value="BDA77691.1"/>
    <property type="molecule type" value="Genomic_DNA"/>
</dbReference>
<evidence type="ECO:0008006" key="3">
    <source>
        <dbReference type="Google" id="ProtNLM"/>
    </source>
</evidence>
<gene>
    <name evidence="1" type="ORF">LPTSP3_g06210</name>
</gene>
<keyword evidence="2" id="KW-1185">Reference proteome</keyword>
<dbReference type="RefSeq" id="WP_242935331.1">
    <property type="nucleotide sequence ID" value="NZ_AP025028.1"/>
</dbReference>
<protein>
    <recommendedName>
        <fullName evidence="3">Lipoprotein</fullName>
    </recommendedName>
</protein>
<proteinExistence type="predicted"/>
<dbReference type="Proteomes" id="UP000245263">
    <property type="component" value="Chromosome 1"/>
</dbReference>
<evidence type="ECO:0000313" key="1">
    <source>
        <dbReference type="EMBL" id="BDA77691.1"/>
    </source>
</evidence>
<name>A0ABN6KDH8_9LEPT</name>
<organism evidence="1 2">
    <name type="scientific">Leptospira kobayashii</name>
    <dbReference type="NCBI Taxonomy" id="1917830"/>
    <lineage>
        <taxon>Bacteria</taxon>
        <taxon>Pseudomonadati</taxon>
        <taxon>Spirochaetota</taxon>
        <taxon>Spirochaetia</taxon>
        <taxon>Leptospirales</taxon>
        <taxon>Leptospiraceae</taxon>
        <taxon>Leptospira</taxon>
    </lineage>
</organism>
<accession>A0ABN6KDH8</accession>
<sequence>MKTSFLRENKISQRYFSMIGICLLLPVLLNCNDGGYDKKDNSSQELYSAILLTQSAPPANNTTPVAEEDLPQPAINTAEITVGETKYVKTLGVCRGNLNVNGNDDVEIPNNDLTLPSFYLHRVDFTKSTGVSLAAQGTFILNIDMPGGGGYDPVSTCDAKIIENSTTIYDIQVKKCAVDKIFGAITPSTNTVSFRARCTKGL</sequence>